<dbReference type="AlphaFoldDB" id="A0A2H0B441"/>
<dbReference type="SUPFAM" id="SSF55681">
    <property type="entry name" value="Class II aaRS and biotin synthetases"/>
    <property type="match status" value="1"/>
</dbReference>
<dbReference type="InterPro" id="IPR002312">
    <property type="entry name" value="Asp/Asn-tRNA-synth_IIb"/>
</dbReference>
<evidence type="ECO:0000259" key="6">
    <source>
        <dbReference type="PROSITE" id="PS50862"/>
    </source>
</evidence>
<evidence type="ECO:0000313" key="7">
    <source>
        <dbReference type="EMBL" id="PIP51830.1"/>
    </source>
</evidence>
<dbReference type="PANTHER" id="PTHR22594:SF5">
    <property type="entry name" value="ASPARTATE--TRNA LIGASE, MITOCHONDRIAL"/>
    <property type="match status" value="1"/>
</dbReference>
<dbReference type="PANTHER" id="PTHR22594">
    <property type="entry name" value="ASPARTYL/LYSYL-TRNA SYNTHETASE"/>
    <property type="match status" value="1"/>
</dbReference>
<reference evidence="7 8" key="1">
    <citation type="submission" date="2017-09" db="EMBL/GenBank/DDBJ databases">
        <title>Depth-based differentiation of microbial function through sediment-hosted aquifers and enrichment of novel symbionts in the deep terrestrial subsurface.</title>
        <authorList>
            <person name="Probst A.J."/>
            <person name="Ladd B."/>
            <person name="Jarett J.K."/>
            <person name="Geller-Mcgrath D.E."/>
            <person name="Sieber C.M."/>
            <person name="Emerson J.B."/>
            <person name="Anantharaman K."/>
            <person name="Thomas B.C."/>
            <person name="Malmstrom R."/>
            <person name="Stieglmeier M."/>
            <person name="Klingl A."/>
            <person name="Woyke T."/>
            <person name="Ryan C.M."/>
            <person name="Banfield J.F."/>
        </authorList>
    </citation>
    <scope>NUCLEOTIDE SEQUENCE [LARGE SCALE GENOMIC DNA]</scope>
    <source>
        <strain evidence="7">CG23_combo_of_CG06-09_8_20_14_all_47_9</strain>
    </source>
</reference>
<dbReference type="PRINTS" id="PR01042">
    <property type="entry name" value="TRNASYNTHASP"/>
</dbReference>
<dbReference type="GO" id="GO:0004815">
    <property type="term" value="F:aspartate-tRNA ligase activity"/>
    <property type="evidence" value="ECO:0007669"/>
    <property type="project" value="TreeGrafter"/>
</dbReference>
<feature type="non-terminal residue" evidence="7">
    <location>
        <position position="116"/>
    </location>
</feature>
<dbReference type="GO" id="GO:0006422">
    <property type="term" value="P:aspartyl-tRNA aminoacylation"/>
    <property type="evidence" value="ECO:0007669"/>
    <property type="project" value="TreeGrafter"/>
</dbReference>
<evidence type="ECO:0000256" key="5">
    <source>
        <dbReference type="ARBA" id="ARBA00023146"/>
    </source>
</evidence>
<sequence length="116" mass="13714">MRDYLIKEEFVEIETPILTKTTPEGARDFLVPSRLQPGNFYALPQSPQQYKQLLMVAGFERYFQIARCFRDEDPRHDRAYGEFTQLDLEMSFVEQNDILQLIEVMFSALVKEIFPN</sequence>
<dbReference type="InterPro" id="IPR006195">
    <property type="entry name" value="aa-tRNA-synth_II"/>
</dbReference>
<keyword evidence="1" id="KW-0436">Ligase</keyword>
<dbReference type="PROSITE" id="PS50862">
    <property type="entry name" value="AA_TRNA_LIGASE_II"/>
    <property type="match status" value="1"/>
</dbReference>
<keyword evidence="5" id="KW-0030">Aminoacyl-tRNA synthetase</keyword>
<keyword evidence="3" id="KW-0067">ATP-binding</keyword>
<keyword evidence="4" id="KW-0648">Protein biosynthesis</keyword>
<gene>
    <name evidence="7" type="ORF">COX09_04935</name>
</gene>
<dbReference type="GO" id="GO:0005524">
    <property type="term" value="F:ATP binding"/>
    <property type="evidence" value="ECO:0007669"/>
    <property type="project" value="UniProtKB-KW"/>
</dbReference>
<evidence type="ECO:0000256" key="1">
    <source>
        <dbReference type="ARBA" id="ARBA00022598"/>
    </source>
</evidence>
<dbReference type="InterPro" id="IPR004364">
    <property type="entry name" value="Aa-tRNA-synt_II"/>
</dbReference>
<name>A0A2H0B441_9BACT</name>
<accession>A0A2H0B441</accession>
<evidence type="ECO:0000256" key="3">
    <source>
        <dbReference type="ARBA" id="ARBA00022840"/>
    </source>
</evidence>
<evidence type="ECO:0000256" key="4">
    <source>
        <dbReference type="ARBA" id="ARBA00022917"/>
    </source>
</evidence>
<dbReference type="Gene3D" id="3.30.930.10">
    <property type="entry name" value="Bira Bifunctional Protein, Domain 2"/>
    <property type="match status" value="1"/>
</dbReference>
<keyword evidence="2" id="KW-0547">Nucleotide-binding</keyword>
<evidence type="ECO:0000256" key="2">
    <source>
        <dbReference type="ARBA" id="ARBA00022741"/>
    </source>
</evidence>
<evidence type="ECO:0000313" key="8">
    <source>
        <dbReference type="Proteomes" id="UP000231081"/>
    </source>
</evidence>
<organism evidence="7 8">
    <name type="scientific">Candidatus Beckwithbacteria bacterium CG23_combo_of_CG06-09_8_20_14_all_47_9</name>
    <dbReference type="NCBI Taxonomy" id="1974498"/>
    <lineage>
        <taxon>Bacteria</taxon>
        <taxon>Candidatus Beckwithiibacteriota</taxon>
    </lineage>
</organism>
<protein>
    <recommendedName>
        <fullName evidence="6">Aminoacyl-transfer RNA synthetases class-II family profile domain-containing protein</fullName>
    </recommendedName>
</protein>
<dbReference type="Proteomes" id="UP000231081">
    <property type="component" value="Unassembled WGS sequence"/>
</dbReference>
<dbReference type="Pfam" id="PF00152">
    <property type="entry name" value="tRNA-synt_2"/>
    <property type="match status" value="1"/>
</dbReference>
<feature type="domain" description="Aminoacyl-transfer RNA synthetases class-II family profile" evidence="6">
    <location>
        <begin position="1"/>
        <end position="116"/>
    </location>
</feature>
<comment type="caution">
    <text evidence="7">The sequence shown here is derived from an EMBL/GenBank/DDBJ whole genome shotgun (WGS) entry which is preliminary data.</text>
</comment>
<dbReference type="EMBL" id="PCSQ01000126">
    <property type="protein sequence ID" value="PIP51830.1"/>
    <property type="molecule type" value="Genomic_DNA"/>
</dbReference>
<proteinExistence type="predicted"/>
<dbReference type="InterPro" id="IPR045864">
    <property type="entry name" value="aa-tRNA-synth_II/BPL/LPL"/>
</dbReference>